<accession>A0ABR0L1K0</accession>
<dbReference type="InterPro" id="IPR052772">
    <property type="entry name" value="Endo/PolyKinase_Domain-Protein"/>
</dbReference>
<dbReference type="SUPFAM" id="SSF160443">
    <property type="entry name" value="SMR domain-like"/>
    <property type="match status" value="1"/>
</dbReference>
<dbReference type="InterPro" id="IPR036063">
    <property type="entry name" value="Smr_dom_sf"/>
</dbReference>
<reference evidence="3 4" key="1">
    <citation type="submission" date="2023-08" db="EMBL/GenBank/DDBJ databases">
        <title>Black Yeasts Isolated from many extreme environments.</title>
        <authorList>
            <person name="Coleine C."/>
            <person name="Stajich J.E."/>
            <person name="Selbmann L."/>
        </authorList>
    </citation>
    <scope>NUCLEOTIDE SEQUENCE [LARGE SCALE GENOMIC DNA]</scope>
    <source>
        <strain evidence="3 4">CCFEE 5386</strain>
    </source>
</reference>
<keyword evidence="4" id="KW-1185">Reference proteome</keyword>
<feature type="region of interest" description="Disordered" evidence="1">
    <location>
        <begin position="57"/>
        <end position="98"/>
    </location>
</feature>
<proteinExistence type="predicted"/>
<dbReference type="PANTHER" id="PTHR46535:SF1">
    <property type="entry name" value="NEDD4-BINDING PROTEIN 2"/>
    <property type="match status" value="1"/>
</dbReference>
<evidence type="ECO:0000259" key="2">
    <source>
        <dbReference type="PROSITE" id="PS50828"/>
    </source>
</evidence>
<evidence type="ECO:0000256" key="1">
    <source>
        <dbReference type="SAM" id="MobiDB-lite"/>
    </source>
</evidence>
<dbReference type="Gene3D" id="3.30.1370.110">
    <property type="match status" value="1"/>
</dbReference>
<feature type="compositionally biased region" description="Low complexity" evidence="1">
    <location>
        <begin position="219"/>
        <end position="234"/>
    </location>
</feature>
<dbReference type="EMBL" id="JAVRRR010000485">
    <property type="protein sequence ID" value="KAK5142062.1"/>
    <property type="molecule type" value="Genomic_DNA"/>
</dbReference>
<comment type="caution">
    <text evidence="3">The sequence shown here is derived from an EMBL/GenBank/DDBJ whole genome shotgun (WGS) entry which is preliminary data.</text>
</comment>
<dbReference type="PANTHER" id="PTHR46535">
    <property type="entry name" value="NEDD4-BINDING PROTEIN 2"/>
    <property type="match status" value="1"/>
</dbReference>
<protein>
    <recommendedName>
        <fullName evidence="2">Smr domain-containing protein</fullName>
    </recommendedName>
</protein>
<dbReference type="Proteomes" id="UP001308179">
    <property type="component" value="Unassembled WGS sequence"/>
</dbReference>
<dbReference type="PROSITE" id="PS50828">
    <property type="entry name" value="SMR"/>
    <property type="match status" value="1"/>
</dbReference>
<evidence type="ECO:0000313" key="3">
    <source>
        <dbReference type="EMBL" id="KAK5142062.1"/>
    </source>
</evidence>
<dbReference type="InterPro" id="IPR058864">
    <property type="entry name" value="UBA_10"/>
</dbReference>
<evidence type="ECO:0000313" key="4">
    <source>
        <dbReference type="Proteomes" id="UP001308179"/>
    </source>
</evidence>
<name>A0ABR0L1K0_9PEZI</name>
<sequence>KMADAFARLEAEFCPPLDPALLSAILSDYDLESADGLQGARSTLDLLKESAALEEAAGFDPSGTGAQDGAAALDKRAESCPETRESRTGDTDATSLSNGVSSLDLDEIVARRIPEHSGDGEDLEKLDDETKLKLLHDLFGDRVSAYSLQHTLKRCNGRWGAAMEELLNHVYFDEAENSEDGSKIAKKGIDAFFAGDAAKRGRKTKARRNRVRGLDEARATSLPVSPAASPAPHANKWRNASEDVDFIASRIRISTATVSSVYNEKGASVPRTIGALLKLSMEESKHIVTDDAGVAAHARDLGYDFPSVAPDYLATLVRLTHPSTSAAHELAEALTAKPRDANGGAIQIIPRYATPFDADEMPQKSSRSKAHYSVHSQSSITDDSTAASRASAYASARATAFSQASAAHRKARSDRLMGGVAAYYGQVGREYAAMTSAASAAAADELAATQSSHSQLDLHGIDVLNAVRIAQEHVEDWWSGLGERRVNGRVGAGDRSNGYSIVVGAGRHSEGGKGKLGPAVSKALKQDGWRVESAGAVLVVKGKTIR</sequence>
<dbReference type="InterPro" id="IPR002625">
    <property type="entry name" value="Smr_dom"/>
</dbReference>
<feature type="non-terminal residue" evidence="3">
    <location>
        <position position="1"/>
    </location>
</feature>
<feature type="compositionally biased region" description="Basic and acidic residues" evidence="1">
    <location>
        <begin position="73"/>
        <end position="90"/>
    </location>
</feature>
<feature type="compositionally biased region" description="Low complexity" evidence="1">
    <location>
        <begin position="376"/>
        <end position="385"/>
    </location>
</feature>
<feature type="domain" description="Smr" evidence="2">
    <location>
        <begin position="456"/>
        <end position="543"/>
    </location>
</feature>
<feature type="region of interest" description="Disordered" evidence="1">
    <location>
        <begin position="357"/>
        <end position="385"/>
    </location>
</feature>
<dbReference type="SMART" id="SM00463">
    <property type="entry name" value="SMR"/>
    <property type="match status" value="1"/>
</dbReference>
<feature type="region of interest" description="Disordered" evidence="1">
    <location>
        <begin position="204"/>
        <end position="236"/>
    </location>
</feature>
<dbReference type="Pfam" id="PF26286">
    <property type="entry name" value="UBA_10"/>
    <property type="match status" value="1"/>
</dbReference>
<organism evidence="3 4">
    <name type="scientific">Rachicladosporium monterosium</name>
    <dbReference type="NCBI Taxonomy" id="1507873"/>
    <lineage>
        <taxon>Eukaryota</taxon>
        <taxon>Fungi</taxon>
        <taxon>Dikarya</taxon>
        <taxon>Ascomycota</taxon>
        <taxon>Pezizomycotina</taxon>
        <taxon>Dothideomycetes</taxon>
        <taxon>Dothideomycetidae</taxon>
        <taxon>Cladosporiales</taxon>
        <taxon>Cladosporiaceae</taxon>
        <taxon>Rachicladosporium</taxon>
    </lineage>
</organism>
<gene>
    <name evidence="3" type="ORF">LTR32_005523</name>
</gene>